<dbReference type="SUPFAM" id="SSF53254">
    <property type="entry name" value="Phosphoglycerate mutase-like"/>
    <property type="match status" value="1"/>
</dbReference>
<name>A0A8J2S578_9STRA</name>
<accession>A0A8J2S578</accession>
<proteinExistence type="predicted"/>
<dbReference type="Gene3D" id="3.40.50.1240">
    <property type="entry name" value="Phosphoglycerate mutase-like"/>
    <property type="match status" value="1"/>
</dbReference>
<dbReference type="Proteomes" id="UP000789595">
    <property type="component" value="Unassembled WGS sequence"/>
</dbReference>
<keyword evidence="2" id="KW-1185">Reference proteome</keyword>
<dbReference type="EMBL" id="CAKKNE010000001">
    <property type="protein sequence ID" value="CAH0363740.1"/>
    <property type="molecule type" value="Genomic_DNA"/>
</dbReference>
<reference evidence="1" key="1">
    <citation type="submission" date="2021-11" db="EMBL/GenBank/DDBJ databases">
        <authorList>
            <consortium name="Genoscope - CEA"/>
            <person name="William W."/>
        </authorList>
    </citation>
    <scope>NUCLEOTIDE SEQUENCE</scope>
</reference>
<dbReference type="AlphaFoldDB" id="A0A8J2S578"/>
<protein>
    <recommendedName>
        <fullName evidence="3">Phosphoglycerate mutase</fullName>
    </recommendedName>
</protein>
<evidence type="ECO:0000313" key="1">
    <source>
        <dbReference type="EMBL" id="CAH0363740.1"/>
    </source>
</evidence>
<gene>
    <name evidence="1" type="ORF">PECAL_1P00700</name>
</gene>
<dbReference type="Pfam" id="PF00300">
    <property type="entry name" value="His_Phos_1"/>
    <property type="match status" value="1"/>
</dbReference>
<sequence length="246" mass="26211">MTTAARLARLGLRLGPLGAPTLVASFAPPRPRVGALVLIPHGRTPSNQRLIFQNHSEGPDATLLPESLVEAGKGAEVFLDAFGDRLERCSFRRSPLHRCAQTWEAYTAVLADRGLEVPEIAVDEALVEIDHASWHGKTVDDLSGADRASAAAHRAGDVLAKPPDGESQLDVLERAAAWVHGLDAPDRVVVAFGHGTMQNAIEVVLRTYGSRPPAEVFTRVPGKSHLKRGFPHVVFDADGGALGPLG</sequence>
<dbReference type="InterPro" id="IPR013078">
    <property type="entry name" value="His_Pase_superF_clade-1"/>
</dbReference>
<evidence type="ECO:0008006" key="3">
    <source>
        <dbReference type="Google" id="ProtNLM"/>
    </source>
</evidence>
<dbReference type="InterPro" id="IPR029033">
    <property type="entry name" value="His_PPase_superfam"/>
</dbReference>
<organism evidence="1 2">
    <name type="scientific">Pelagomonas calceolata</name>
    <dbReference type="NCBI Taxonomy" id="35677"/>
    <lineage>
        <taxon>Eukaryota</taxon>
        <taxon>Sar</taxon>
        <taxon>Stramenopiles</taxon>
        <taxon>Ochrophyta</taxon>
        <taxon>Pelagophyceae</taxon>
        <taxon>Pelagomonadales</taxon>
        <taxon>Pelagomonadaceae</taxon>
        <taxon>Pelagomonas</taxon>
    </lineage>
</organism>
<evidence type="ECO:0000313" key="2">
    <source>
        <dbReference type="Proteomes" id="UP000789595"/>
    </source>
</evidence>
<comment type="caution">
    <text evidence="1">The sequence shown here is derived from an EMBL/GenBank/DDBJ whole genome shotgun (WGS) entry which is preliminary data.</text>
</comment>